<name>A0A502DZ56_9BURK</name>
<dbReference type="OrthoDB" id="9776369at2"/>
<sequence length="521" mass="55210">MNRRGSAQGAPVLRLEGITKRFGALTANDAISLDLHAGEVLALLGENGAGKSTLMSILFGHYTADEGRIEVFGQPLAPGNPKAALAAGIGMVHQYFTLADNLSVLDNVLMGTEPLWQPFSRRSAARARLLDVSQRFGLPVRPEARIGDLSVGERQRVEIVKALYRGARILILDEPTAVLTPQESEALFATLSQMVAQGLSIIFISHKLGEVLRVSQRIAVLRGGKLVAEARAADTTQAELALWMVGHAVEKTARRPAKTVGDAVCVLDHVSTTGSGHDRLDDVTLTLKAGEIVAIAGVSGNGQVALAELLSGTRKTTHGTVTLMGRALPPSPSKLVPRGVARIPEDRHAVGVIGDLPVWENAVSERLRSPAFSRWSPIGRWVRRAAARAHALRVEKAYDVRGAGLQSAARSLSGGNMQKLILGRALMAPESASGQRKPPRLIVAHQPTWGLDIGAVAYVQQQLIAARDAGAAVLVISDDLDEVLALGDRVAVMHGGQLGEPRPAAAWTREAIGLAMAGTHA</sequence>
<keyword evidence="6 8" id="KW-0067">ATP-binding</keyword>
<dbReference type="PROSITE" id="PS50893">
    <property type="entry name" value="ABC_TRANSPORTER_2"/>
    <property type="match status" value="2"/>
</dbReference>
<evidence type="ECO:0000256" key="1">
    <source>
        <dbReference type="ARBA" id="ARBA00022448"/>
    </source>
</evidence>
<dbReference type="CDD" id="cd03215">
    <property type="entry name" value="ABC_Carb_Monos_II"/>
    <property type="match status" value="1"/>
</dbReference>
<dbReference type="InterPro" id="IPR003593">
    <property type="entry name" value="AAA+_ATPase"/>
</dbReference>
<keyword evidence="2" id="KW-0472">Membrane</keyword>
<protein>
    <submittedName>
        <fullName evidence="8">ABC transporter ATP-binding protein</fullName>
    </submittedName>
</protein>
<keyword evidence="1" id="KW-0813">Transport</keyword>
<accession>A0A502DZ56</accession>
<dbReference type="Proteomes" id="UP000319212">
    <property type="component" value="Unassembled WGS sequence"/>
</dbReference>
<evidence type="ECO:0000256" key="6">
    <source>
        <dbReference type="ARBA" id="ARBA00022840"/>
    </source>
</evidence>
<comment type="caution">
    <text evidence="8">The sequence shown here is derived from an EMBL/GenBank/DDBJ whole genome shotgun (WGS) entry which is preliminary data.</text>
</comment>
<evidence type="ECO:0000313" key="9">
    <source>
        <dbReference type="Proteomes" id="UP000319212"/>
    </source>
</evidence>
<reference evidence="8 9" key="1">
    <citation type="journal article" date="2019" name="Environ. Microbiol.">
        <title>Species interactions and distinct microbial communities in high Arctic permafrost affected cryosols are associated with the CH4 and CO2 gas fluxes.</title>
        <authorList>
            <person name="Altshuler I."/>
            <person name="Hamel J."/>
            <person name="Turney S."/>
            <person name="Magnuson E."/>
            <person name="Levesque R."/>
            <person name="Greer C."/>
            <person name="Whyte L.G."/>
        </authorList>
    </citation>
    <scope>NUCLEOTIDE SEQUENCE [LARGE SCALE GENOMIC DNA]</scope>
    <source>
        <strain evidence="8 9">S06.C</strain>
    </source>
</reference>
<dbReference type="AlphaFoldDB" id="A0A502DZ56"/>
<dbReference type="PROSITE" id="PS00211">
    <property type="entry name" value="ABC_TRANSPORTER_1"/>
    <property type="match status" value="2"/>
</dbReference>
<dbReference type="SUPFAM" id="SSF52540">
    <property type="entry name" value="P-loop containing nucleoside triphosphate hydrolases"/>
    <property type="match status" value="2"/>
</dbReference>
<dbReference type="GO" id="GO:0005524">
    <property type="term" value="F:ATP binding"/>
    <property type="evidence" value="ECO:0007669"/>
    <property type="project" value="UniProtKB-KW"/>
</dbReference>
<dbReference type="InterPro" id="IPR050107">
    <property type="entry name" value="ABC_carbohydrate_import_ATPase"/>
</dbReference>
<dbReference type="CDD" id="cd03216">
    <property type="entry name" value="ABC_Carb_Monos_I"/>
    <property type="match status" value="1"/>
</dbReference>
<keyword evidence="5" id="KW-0547">Nucleotide-binding</keyword>
<gene>
    <name evidence="8" type="ORF">EAH82_04815</name>
</gene>
<dbReference type="PANTHER" id="PTHR43790:SF9">
    <property type="entry name" value="GALACTOFURANOSE TRANSPORTER ATP-BINDING PROTEIN YTFR"/>
    <property type="match status" value="1"/>
</dbReference>
<dbReference type="InterPro" id="IPR003439">
    <property type="entry name" value="ABC_transporter-like_ATP-bd"/>
</dbReference>
<evidence type="ECO:0000256" key="3">
    <source>
        <dbReference type="ARBA" id="ARBA00022597"/>
    </source>
</evidence>
<dbReference type="Pfam" id="PF00005">
    <property type="entry name" value="ABC_tran"/>
    <property type="match status" value="2"/>
</dbReference>
<dbReference type="Gene3D" id="3.40.50.300">
    <property type="entry name" value="P-loop containing nucleotide triphosphate hydrolases"/>
    <property type="match status" value="2"/>
</dbReference>
<dbReference type="InterPro" id="IPR017871">
    <property type="entry name" value="ABC_transporter-like_CS"/>
</dbReference>
<proteinExistence type="predicted"/>
<dbReference type="EMBL" id="RCZI01000001">
    <property type="protein sequence ID" value="TPG30785.1"/>
    <property type="molecule type" value="Genomic_DNA"/>
</dbReference>
<evidence type="ECO:0000256" key="5">
    <source>
        <dbReference type="ARBA" id="ARBA00022741"/>
    </source>
</evidence>
<dbReference type="SMART" id="SM00382">
    <property type="entry name" value="AAA"/>
    <property type="match status" value="1"/>
</dbReference>
<keyword evidence="4" id="KW-0677">Repeat</keyword>
<evidence type="ECO:0000256" key="4">
    <source>
        <dbReference type="ARBA" id="ARBA00022737"/>
    </source>
</evidence>
<organism evidence="8 9">
    <name type="scientific">Variovorax guangxiensis</name>
    <dbReference type="NCBI Taxonomy" id="1775474"/>
    <lineage>
        <taxon>Bacteria</taxon>
        <taxon>Pseudomonadati</taxon>
        <taxon>Pseudomonadota</taxon>
        <taxon>Betaproteobacteria</taxon>
        <taxon>Burkholderiales</taxon>
        <taxon>Comamonadaceae</taxon>
        <taxon>Variovorax</taxon>
    </lineage>
</organism>
<dbReference type="RefSeq" id="WP_140839085.1">
    <property type="nucleotide sequence ID" value="NZ_RCZI01000001.1"/>
</dbReference>
<evidence type="ECO:0000256" key="2">
    <source>
        <dbReference type="ARBA" id="ARBA00022475"/>
    </source>
</evidence>
<dbReference type="GO" id="GO:0016887">
    <property type="term" value="F:ATP hydrolysis activity"/>
    <property type="evidence" value="ECO:0007669"/>
    <property type="project" value="InterPro"/>
</dbReference>
<keyword evidence="3" id="KW-0762">Sugar transport</keyword>
<evidence type="ECO:0000313" key="8">
    <source>
        <dbReference type="EMBL" id="TPG30785.1"/>
    </source>
</evidence>
<dbReference type="InterPro" id="IPR027417">
    <property type="entry name" value="P-loop_NTPase"/>
</dbReference>
<dbReference type="PANTHER" id="PTHR43790">
    <property type="entry name" value="CARBOHYDRATE TRANSPORT ATP-BINDING PROTEIN MG119-RELATED"/>
    <property type="match status" value="1"/>
</dbReference>
<evidence type="ECO:0000259" key="7">
    <source>
        <dbReference type="PROSITE" id="PS50893"/>
    </source>
</evidence>
<feature type="domain" description="ABC transporter" evidence="7">
    <location>
        <begin position="265"/>
        <end position="520"/>
    </location>
</feature>
<keyword evidence="2" id="KW-1003">Cell membrane</keyword>
<feature type="domain" description="ABC transporter" evidence="7">
    <location>
        <begin position="13"/>
        <end position="248"/>
    </location>
</feature>